<protein>
    <submittedName>
        <fullName evidence="1">ABC transporter substrate-binding protein</fullName>
    </submittedName>
</protein>
<evidence type="ECO:0000313" key="2">
    <source>
        <dbReference type="Proteomes" id="UP001251870"/>
    </source>
</evidence>
<organism evidence="1 2">
    <name type="scientific">Nesterenkonia aerolata</name>
    <dbReference type="NCBI Taxonomy" id="3074079"/>
    <lineage>
        <taxon>Bacteria</taxon>
        <taxon>Bacillati</taxon>
        <taxon>Actinomycetota</taxon>
        <taxon>Actinomycetes</taxon>
        <taxon>Micrococcales</taxon>
        <taxon>Micrococcaceae</taxon>
        <taxon>Nesterenkonia</taxon>
    </lineage>
</organism>
<reference evidence="1 2" key="1">
    <citation type="submission" date="2023-09" db="EMBL/GenBank/DDBJ databases">
        <title>Description of three actinobacteria isolated from air of manufacturing shop in a pharmaceutical factory.</title>
        <authorList>
            <person name="Zhang D.-F."/>
        </authorList>
    </citation>
    <scope>NUCLEOTIDE SEQUENCE [LARGE SCALE GENOMIC DNA]</scope>
    <source>
        <strain evidence="1 2">LY-0111</strain>
    </source>
</reference>
<name>A0ABU2DRW9_9MICC</name>
<dbReference type="InterPro" id="IPR006059">
    <property type="entry name" value="SBP"/>
</dbReference>
<accession>A0ABU2DRW9</accession>
<dbReference type="EMBL" id="JAVKGR010000006">
    <property type="protein sequence ID" value="MDR8019262.1"/>
    <property type="molecule type" value="Genomic_DNA"/>
</dbReference>
<sequence>MTPAIRTSAPTRRRTAGMTAIAGLSAAVLMLTACGPDTSGEEVETEAAEFDDVEPADSITFWTNHPGDSHEIEAELIERFTEETGIEVDVVTAGANYEEVSQRFQTAQGSGDVGDVVILSDATWFPNYLNDSLAPVDGALEAAEIDTDGYHEALYADYEYEDAHYGAPYARSTPIFYYNKDHFAEAGLDDEAPETWEDVAANGEAIMDEDVTNAGFVFPAEDEYPGWTMANLVWAYGGSWSDEWDFSPVSSDESVEALEFAQDATDEWAMVSSGDPADDFVSGAASQMVGSTGSLAAVLESSDFEVGVGYLPGGPAGEGETPTGGAGMAISAESEPEEQLAAAMFIGFMTSAEATADFSEAVGYMPVHQDADMSELYEETPEFEVAVEQLGNARVQDNARVFMPGGDLTLSQSLHSILTSDVDVAEEMEALEEEFQSLYDSDLKSEVED</sequence>
<dbReference type="Pfam" id="PF13416">
    <property type="entry name" value="SBP_bac_8"/>
    <property type="match status" value="1"/>
</dbReference>
<dbReference type="Proteomes" id="UP001251870">
    <property type="component" value="Unassembled WGS sequence"/>
</dbReference>
<dbReference type="SUPFAM" id="SSF53850">
    <property type="entry name" value="Periplasmic binding protein-like II"/>
    <property type="match status" value="1"/>
</dbReference>
<gene>
    <name evidence="1" type="ORF">RIL96_06750</name>
</gene>
<dbReference type="CDD" id="cd14748">
    <property type="entry name" value="PBP2_UgpB"/>
    <property type="match status" value="1"/>
</dbReference>
<comment type="caution">
    <text evidence="1">The sequence shown here is derived from an EMBL/GenBank/DDBJ whole genome shotgun (WGS) entry which is preliminary data.</text>
</comment>
<dbReference type="PANTHER" id="PTHR43649:SF30">
    <property type="entry name" value="ABC TRANSPORTER SUBSTRATE-BINDING PROTEIN"/>
    <property type="match status" value="1"/>
</dbReference>
<dbReference type="RefSeq" id="WP_310548251.1">
    <property type="nucleotide sequence ID" value="NZ_JAVKGR010000006.1"/>
</dbReference>
<keyword evidence="2" id="KW-1185">Reference proteome</keyword>
<dbReference type="PANTHER" id="PTHR43649">
    <property type="entry name" value="ARABINOSE-BINDING PROTEIN-RELATED"/>
    <property type="match status" value="1"/>
</dbReference>
<proteinExistence type="predicted"/>
<dbReference type="PROSITE" id="PS51257">
    <property type="entry name" value="PROKAR_LIPOPROTEIN"/>
    <property type="match status" value="1"/>
</dbReference>
<evidence type="ECO:0000313" key="1">
    <source>
        <dbReference type="EMBL" id="MDR8019262.1"/>
    </source>
</evidence>
<dbReference type="Gene3D" id="3.40.190.10">
    <property type="entry name" value="Periplasmic binding protein-like II"/>
    <property type="match status" value="1"/>
</dbReference>
<dbReference type="InterPro" id="IPR050490">
    <property type="entry name" value="Bact_solute-bd_prot1"/>
</dbReference>